<reference evidence="12" key="1">
    <citation type="submission" date="2021-06" db="EMBL/GenBank/DDBJ databases">
        <authorList>
            <person name="Kallberg Y."/>
            <person name="Tangrot J."/>
            <person name="Rosling A."/>
        </authorList>
    </citation>
    <scope>NUCLEOTIDE SEQUENCE</scope>
    <source>
        <strain evidence="12">FL966</strain>
    </source>
</reference>
<evidence type="ECO:0000256" key="6">
    <source>
        <dbReference type="ARBA" id="ARBA00023239"/>
    </source>
</evidence>
<protein>
    <recommendedName>
        <fullName evidence="3 10">Carbonic anhydrase</fullName>
        <ecNumber evidence="2 10">4.2.1.1</ecNumber>
    </recommendedName>
    <alternativeName>
        <fullName evidence="7 10">Carbonate dehydratase</fullName>
    </alternativeName>
</protein>
<gene>
    <name evidence="12" type="ORF">CPELLU_LOCUS14665</name>
</gene>
<comment type="caution">
    <text evidence="12">The sequence shown here is derived from an EMBL/GenBank/DDBJ whole genome shotgun (WGS) entry which is preliminary data.</text>
</comment>
<dbReference type="SMART" id="SM00947">
    <property type="entry name" value="Pro_CA"/>
    <property type="match status" value="1"/>
</dbReference>
<dbReference type="PROSITE" id="PS00705">
    <property type="entry name" value="PROK_CO2_ANHYDRASE_2"/>
    <property type="match status" value="1"/>
</dbReference>
<evidence type="ECO:0000256" key="1">
    <source>
        <dbReference type="ARBA" id="ARBA00006217"/>
    </source>
</evidence>
<dbReference type="GO" id="GO:0004089">
    <property type="term" value="F:carbonate dehydratase activity"/>
    <property type="evidence" value="ECO:0007669"/>
    <property type="project" value="UniProtKB-UniRule"/>
</dbReference>
<dbReference type="OrthoDB" id="10248475at2759"/>
<evidence type="ECO:0000256" key="11">
    <source>
        <dbReference type="SAM" id="MobiDB-lite"/>
    </source>
</evidence>
<comment type="cofactor">
    <cofactor evidence="9">
        <name>Zn(2+)</name>
        <dbReference type="ChEBI" id="CHEBI:29105"/>
    </cofactor>
    <text evidence="9">Binds 1 zinc ion per subunit.</text>
</comment>
<evidence type="ECO:0000256" key="2">
    <source>
        <dbReference type="ARBA" id="ARBA00012925"/>
    </source>
</evidence>
<keyword evidence="4 9" id="KW-0479">Metal-binding</keyword>
<dbReference type="GO" id="GO:0015976">
    <property type="term" value="P:carbon utilization"/>
    <property type="evidence" value="ECO:0007669"/>
    <property type="project" value="InterPro"/>
</dbReference>
<dbReference type="EMBL" id="CAJVQA010017733">
    <property type="protein sequence ID" value="CAG8750284.1"/>
    <property type="molecule type" value="Genomic_DNA"/>
</dbReference>
<dbReference type="Gene3D" id="3.40.1050.10">
    <property type="entry name" value="Carbonic anhydrase"/>
    <property type="match status" value="1"/>
</dbReference>
<dbReference type="AlphaFoldDB" id="A0A9N9IT66"/>
<keyword evidence="13" id="KW-1185">Reference proteome</keyword>
<dbReference type="SUPFAM" id="SSF53056">
    <property type="entry name" value="beta-carbonic anhydrase, cab"/>
    <property type="match status" value="1"/>
</dbReference>
<evidence type="ECO:0000256" key="5">
    <source>
        <dbReference type="ARBA" id="ARBA00022833"/>
    </source>
</evidence>
<dbReference type="CDD" id="cd00883">
    <property type="entry name" value="beta_CA_cladeA"/>
    <property type="match status" value="1"/>
</dbReference>
<dbReference type="Proteomes" id="UP000789759">
    <property type="component" value="Unassembled WGS sequence"/>
</dbReference>
<evidence type="ECO:0000313" key="12">
    <source>
        <dbReference type="EMBL" id="CAG8750284.1"/>
    </source>
</evidence>
<evidence type="ECO:0000313" key="13">
    <source>
        <dbReference type="Proteomes" id="UP000789759"/>
    </source>
</evidence>
<keyword evidence="5 9" id="KW-0862">Zinc</keyword>
<name>A0A9N9IT66_9GLOM</name>
<dbReference type="Pfam" id="PF00484">
    <property type="entry name" value="Pro_CA"/>
    <property type="match status" value="1"/>
</dbReference>
<sequence length="278" mass="31445">MDEDENINIKDVEETNDTNKDERRGEKRIIDKAQLLKRTQSEIDNRIPRASTDLITPLPISFSEAGENLEGLLKKNKEWANAITAQVPGFFANHAKGQKPKIVWFGCSDSRVPAETIVQLGPGEIFVHRNIANQFNHTDLNSLSVLQYAVDHLKVEHIIVCGHTGCGGVLASLSNGQHGLVDHWLRNIKDVYYANKPKIDMLSEEDRVNELVKFNVVQQVYNISATNIVQNVWEHGGKLEVHGWVYDLGTGLIEDLQINLKNAKDLRDQIFKVQYEQT</sequence>
<dbReference type="EC" id="4.2.1.1" evidence="2 10"/>
<dbReference type="FunFam" id="3.40.1050.10:FF:000001">
    <property type="entry name" value="Carbonic anhydrase"/>
    <property type="match status" value="1"/>
</dbReference>
<dbReference type="InterPro" id="IPR015892">
    <property type="entry name" value="Carbonic_anhydrase_CS"/>
</dbReference>
<proteinExistence type="inferred from homology"/>
<dbReference type="GO" id="GO:0008270">
    <property type="term" value="F:zinc ion binding"/>
    <property type="evidence" value="ECO:0007669"/>
    <property type="project" value="UniProtKB-UniRule"/>
</dbReference>
<organism evidence="12 13">
    <name type="scientific">Cetraspora pellucida</name>
    <dbReference type="NCBI Taxonomy" id="1433469"/>
    <lineage>
        <taxon>Eukaryota</taxon>
        <taxon>Fungi</taxon>
        <taxon>Fungi incertae sedis</taxon>
        <taxon>Mucoromycota</taxon>
        <taxon>Glomeromycotina</taxon>
        <taxon>Glomeromycetes</taxon>
        <taxon>Diversisporales</taxon>
        <taxon>Gigasporaceae</taxon>
        <taxon>Cetraspora</taxon>
    </lineage>
</organism>
<accession>A0A9N9IT66</accession>
<evidence type="ECO:0000256" key="3">
    <source>
        <dbReference type="ARBA" id="ARBA00014628"/>
    </source>
</evidence>
<evidence type="ECO:0000256" key="10">
    <source>
        <dbReference type="RuleBase" id="RU003956"/>
    </source>
</evidence>
<evidence type="ECO:0000256" key="7">
    <source>
        <dbReference type="ARBA" id="ARBA00031969"/>
    </source>
</evidence>
<keyword evidence="6 10" id="KW-0456">Lyase</keyword>
<dbReference type="PANTHER" id="PTHR11002">
    <property type="entry name" value="CARBONIC ANHYDRASE"/>
    <property type="match status" value="1"/>
</dbReference>
<dbReference type="PANTHER" id="PTHR11002:SF76">
    <property type="entry name" value="CARBONIC ANHYDRASE"/>
    <property type="match status" value="1"/>
</dbReference>
<dbReference type="InterPro" id="IPR036874">
    <property type="entry name" value="Carbonic_anhydrase_sf"/>
</dbReference>
<dbReference type="GO" id="GO:0034599">
    <property type="term" value="P:cellular response to oxidative stress"/>
    <property type="evidence" value="ECO:0007669"/>
    <property type="project" value="TreeGrafter"/>
</dbReference>
<dbReference type="InterPro" id="IPR001765">
    <property type="entry name" value="Carbonic_anhydrase"/>
</dbReference>
<evidence type="ECO:0000256" key="9">
    <source>
        <dbReference type="PIRSR" id="PIRSR601765-1"/>
    </source>
</evidence>
<feature type="binding site" evidence="9">
    <location>
        <position position="109"/>
    </location>
    <ligand>
        <name>Zn(2+)</name>
        <dbReference type="ChEBI" id="CHEBI:29105"/>
    </ligand>
</feature>
<comment type="similarity">
    <text evidence="1 10">Belongs to the beta-class carbonic anhydrase family.</text>
</comment>
<feature type="compositionally biased region" description="Basic and acidic residues" evidence="11">
    <location>
        <begin position="7"/>
        <end position="26"/>
    </location>
</feature>
<evidence type="ECO:0000256" key="4">
    <source>
        <dbReference type="ARBA" id="ARBA00022723"/>
    </source>
</evidence>
<feature type="binding site" evidence="9">
    <location>
        <position position="107"/>
    </location>
    <ligand>
        <name>Zn(2+)</name>
        <dbReference type="ChEBI" id="CHEBI:29105"/>
    </ligand>
</feature>
<feature type="binding site" evidence="9">
    <location>
        <position position="166"/>
    </location>
    <ligand>
        <name>Zn(2+)</name>
        <dbReference type="ChEBI" id="CHEBI:29105"/>
    </ligand>
</feature>
<feature type="region of interest" description="Disordered" evidence="11">
    <location>
        <begin position="1"/>
        <end position="26"/>
    </location>
</feature>
<evidence type="ECO:0000256" key="8">
    <source>
        <dbReference type="ARBA" id="ARBA00048348"/>
    </source>
</evidence>
<dbReference type="GO" id="GO:0071244">
    <property type="term" value="P:cellular response to carbon dioxide"/>
    <property type="evidence" value="ECO:0007669"/>
    <property type="project" value="TreeGrafter"/>
</dbReference>
<comment type="function">
    <text evidence="10">Reversible hydration of carbon dioxide.</text>
</comment>
<comment type="catalytic activity">
    <reaction evidence="8 10">
        <text>hydrogencarbonate + H(+) = CO2 + H2O</text>
        <dbReference type="Rhea" id="RHEA:10748"/>
        <dbReference type="ChEBI" id="CHEBI:15377"/>
        <dbReference type="ChEBI" id="CHEBI:15378"/>
        <dbReference type="ChEBI" id="CHEBI:16526"/>
        <dbReference type="ChEBI" id="CHEBI:17544"/>
        <dbReference type="EC" id="4.2.1.1"/>
    </reaction>
</comment>
<dbReference type="PROSITE" id="PS00704">
    <property type="entry name" value="PROK_CO2_ANHYDRASE_1"/>
    <property type="match status" value="1"/>
</dbReference>
<feature type="binding site" evidence="9">
    <location>
        <position position="163"/>
    </location>
    <ligand>
        <name>Zn(2+)</name>
        <dbReference type="ChEBI" id="CHEBI:29105"/>
    </ligand>
</feature>